<dbReference type="Pfam" id="PF01494">
    <property type="entry name" value="FAD_binding_3"/>
    <property type="match status" value="2"/>
</dbReference>
<keyword evidence="1" id="KW-0560">Oxidoreductase</keyword>
<dbReference type="STRING" id="370526.SAMN04489835_3811"/>
<dbReference type="InterPro" id="IPR036188">
    <property type="entry name" value="FAD/NAD-bd_sf"/>
</dbReference>
<gene>
    <name evidence="4" type="ORF">SAMN04489835_3811</name>
</gene>
<protein>
    <submittedName>
        <fullName evidence="4">2-polyprenyl-6-methoxyphenol hydroxylase</fullName>
    </submittedName>
</protein>
<dbReference type="PANTHER" id="PTHR13789">
    <property type="entry name" value="MONOOXYGENASE"/>
    <property type="match status" value="1"/>
</dbReference>
<proteinExistence type="predicted"/>
<dbReference type="GO" id="GO:0071949">
    <property type="term" value="F:FAD binding"/>
    <property type="evidence" value="ECO:0007669"/>
    <property type="project" value="InterPro"/>
</dbReference>
<name>A0A1H6KS65_MYCRU</name>
<accession>A0A1H6KS65</accession>
<evidence type="ECO:0000259" key="3">
    <source>
        <dbReference type="Pfam" id="PF01494"/>
    </source>
</evidence>
<dbReference type="Proteomes" id="UP000182915">
    <property type="component" value="Chromosome I"/>
</dbReference>
<dbReference type="RefSeq" id="WP_162277405.1">
    <property type="nucleotide sequence ID" value="NZ_LT629971.1"/>
</dbReference>
<organism evidence="4 5">
    <name type="scientific">Mycolicibacterium rutilum</name>
    <name type="common">Mycobacterium rutilum</name>
    <dbReference type="NCBI Taxonomy" id="370526"/>
    <lineage>
        <taxon>Bacteria</taxon>
        <taxon>Bacillati</taxon>
        <taxon>Actinomycetota</taxon>
        <taxon>Actinomycetes</taxon>
        <taxon>Mycobacteriales</taxon>
        <taxon>Mycobacteriaceae</taxon>
        <taxon>Mycolicibacterium</taxon>
    </lineage>
</organism>
<feature type="domain" description="FAD-binding" evidence="3">
    <location>
        <begin position="251"/>
        <end position="289"/>
    </location>
</feature>
<reference evidence="5" key="1">
    <citation type="submission" date="2016-10" db="EMBL/GenBank/DDBJ databases">
        <authorList>
            <person name="Varghese N."/>
            <person name="Submissions S."/>
        </authorList>
    </citation>
    <scope>NUCLEOTIDE SEQUENCE [LARGE SCALE GENOMIC DNA]</scope>
    <source>
        <strain evidence="5">DSM 45405</strain>
    </source>
</reference>
<evidence type="ECO:0000256" key="2">
    <source>
        <dbReference type="ARBA" id="ARBA00023033"/>
    </source>
</evidence>
<dbReference type="GO" id="GO:0004497">
    <property type="term" value="F:monooxygenase activity"/>
    <property type="evidence" value="ECO:0007669"/>
    <property type="project" value="UniProtKB-KW"/>
</dbReference>
<dbReference type="PANTHER" id="PTHR13789:SF309">
    <property type="entry name" value="PUTATIVE (AFU_ORTHOLOGUE AFUA_6G14510)-RELATED"/>
    <property type="match status" value="1"/>
</dbReference>
<evidence type="ECO:0000256" key="1">
    <source>
        <dbReference type="ARBA" id="ARBA00023002"/>
    </source>
</evidence>
<evidence type="ECO:0000313" key="5">
    <source>
        <dbReference type="Proteomes" id="UP000182915"/>
    </source>
</evidence>
<dbReference type="InterPro" id="IPR050493">
    <property type="entry name" value="FAD-dep_Monooxygenase_BioMet"/>
</dbReference>
<keyword evidence="5" id="KW-1185">Reference proteome</keyword>
<keyword evidence="2" id="KW-0503">Monooxygenase</keyword>
<dbReference type="InterPro" id="IPR002938">
    <property type="entry name" value="FAD-bd"/>
</dbReference>
<dbReference type="Gene3D" id="3.50.50.60">
    <property type="entry name" value="FAD/NAD(P)-binding domain"/>
    <property type="match status" value="1"/>
</dbReference>
<dbReference type="AlphaFoldDB" id="A0A1H6KS65"/>
<dbReference type="PRINTS" id="PR00420">
    <property type="entry name" value="RNGMNOXGNASE"/>
</dbReference>
<evidence type="ECO:0000313" key="4">
    <source>
        <dbReference type="EMBL" id="SEH76399.1"/>
    </source>
</evidence>
<dbReference type="EMBL" id="LT629971">
    <property type="protein sequence ID" value="SEH76399.1"/>
    <property type="molecule type" value="Genomic_DNA"/>
</dbReference>
<sequence>MDIAVVGCGFAGLAAAIAFRQCGHAVTVYERSGGIPDTSAAISLAPNALRCLQILGVRDEYPPSAAAHTLATVRTDTGRVLIRSSLARFAGGAEYCLAPRTRLLNSLLEQLPAECVRFSRRVTDVQPSGEVLIDGEQRRFDLVVAADGVHSVCRRNLWPDDAAPRRTGITAWTWMVDETLDDGYGAVWGRFAEFGILPLADGRTYVWGGARPGHAELTRYAGWPDPLPVLIGAVEPDRLSTVELTEVSPPRRLAHGRVVLVGDAAHAMRPLFGQGAALAMEDAIALARGGVAELARRRHRMVAMYWASRCGSAVTMPKYRALAAARNALLPLVPDRVFTSGVGMVSHRRRPPGTA</sequence>
<dbReference type="SUPFAM" id="SSF51905">
    <property type="entry name" value="FAD/NAD(P)-binding domain"/>
    <property type="match status" value="1"/>
</dbReference>
<feature type="domain" description="FAD-binding" evidence="3">
    <location>
        <begin position="2"/>
        <end position="158"/>
    </location>
</feature>